<comment type="caution">
    <text evidence="1">The sequence shown here is derived from an EMBL/GenBank/DDBJ whole genome shotgun (WGS) entry which is preliminary data.</text>
</comment>
<dbReference type="EMBL" id="JBHTLI010000001">
    <property type="protein sequence ID" value="MFD1095893.1"/>
    <property type="molecule type" value="Genomic_DNA"/>
</dbReference>
<dbReference type="RefSeq" id="WP_380744996.1">
    <property type="nucleotide sequence ID" value="NZ_JBHTLI010000001.1"/>
</dbReference>
<name>A0ABW3NQK1_9FLAO</name>
<protein>
    <submittedName>
        <fullName evidence="1">DUF4402 domain-containing protein</fullName>
    </submittedName>
</protein>
<sequence length="182" mass="19818">MKGTSLLPLFERHFSEKVIFLLFLMFGLSLSAQNNPENPPRPLRVEVRTARNLNFGTFTIGNNGGTIYVSPVANPTRIVTGDIIELNREPVTSAIFDVYANPGTVINIVPASSVFTLTGSNGQTLELRITDMDYSENPTFIAKGPHTIPQEVYIGGTLSVSNITTNPAGQYAGNITINFIQE</sequence>
<proteinExistence type="predicted"/>
<accession>A0ABW3NQK1</accession>
<organism evidence="1 2">
    <name type="scientific">Salegentibacter chungangensis</name>
    <dbReference type="NCBI Taxonomy" id="1335724"/>
    <lineage>
        <taxon>Bacteria</taxon>
        <taxon>Pseudomonadati</taxon>
        <taxon>Bacteroidota</taxon>
        <taxon>Flavobacteriia</taxon>
        <taxon>Flavobacteriales</taxon>
        <taxon>Flavobacteriaceae</taxon>
        <taxon>Salegentibacter</taxon>
    </lineage>
</organism>
<dbReference type="Proteomes" id="UP001597131">
    <property type="component" value="Unassembled WGS sequence"/>
</dbReference>
<evidence type="ECO:0000313" key="1">
    <source>
        <dbReference type="EMBL" id="MFD1095893.1"/>
    </source>
</evidence>
<dbReference type="InterPro" id="IPR025514">
    <property type="entry name" value="DUF4402"/>
</dbReference>
<evidence type="ECO:0000313" key="2">
    <source>
        <dbReference type="Proteomes" id="UP001597131"/>
    </source>
</evidence>
<reference evidence="2" key="1">
    <citation type="journal article" date="2019" name="Int. J. Syst. Evol. Microbiol.">
        <title>The Global Catalogue of Microorganisms (GCM) 10K type strain sequencing project: providing services to taxonomists for standard genome sequencing and annotation.</title>
        <authorList>
            <consortium name="The Broad Institute Genomics Platform"/>
            <consortium name="The Broad Institute Genome Sequencing Center for Infectious Disease"/>
            <person name="Wu L."/>
            <person name="Ma J."/>
        </authorList>
    </citation>
    <scope>NUCLEOTIDE SEQUENCE [LARGE SCALE GENOMIC DNA]</scope>
    <source>
        <strain evidence="2">CCUG 64793</strain>
    </source>
</reference>
<keyword evidence="2" id="KW-1185">Reference proteome</keyword>
<dbReference type="Pfam" id="PF14352">
    <property type="entry name" value="DUF4402"/>
    <property type="match status" value="1"/>
</dbReference>
<gene>
    <name evidence="1" type="ORF">ACFQ3Q_09040</name>
</gene>